<feature type="repeat" description="ANK" evidence="12">
    <location>
        <begin position="562"/>
        <end position="594"/>
    </location>
</feature>
<dbReference type="EMBL" id="CAHIKZ030005521">
    <property type="protein sequence ID" value="CAE1328150.1"/>
    <property type="molecule type" value="Genomic_DNA"/>
</dbReference>
<keyword evidence="6 13" id="KW-1133">Transmembrane helix</keyword>
<keyword evidence="9 13" id="KW-0472">Membrane</keyword>
<protein>
    <submittedName>
        <fullName evidence="15">TRPA1</fullName>
    </submittedName>
</protein>
<dbReference type="Pfam" id="PF12796">
    <property type="entry name" value="Ank_2"/>
    <property type="match status" value="4"/>
</dbReference>
<keyword evidence="16" id="KW-1185">Reference proteome</keyword>
<comment type="subcellular location">
    <subcellularLocation>
        <location evidence="1">Membrane</location>
        <topology evidence="1">Multi-pass membrane protein</topology>
    </subcellularLocation>
</comment>
<dbReference type="GO" id="GO:1902495">
    <property type="term" value="C:transmembrane transporter complex"/>
    <property type="evidence" value="ECO:0007669"/>
    <property type="project" value="TreeGrafter"/>
</dbReference>
<sequence>MSGTKVRDAISANEKSLTSLNIEIEAKSTQFFELALSNDEKIEDQRHMFELAAKGNLQRFRNYYEQDPKRLKLRNEKSQTVLHVAAINGNEEVLLFALNQEIDVDAQDENGNTPLHAAAENRSKECADLLLQYNCDPTIANSQGYLPIHVACDLDYGDVLETMLQHENVNVNACDNLGNTPLHYCAAKDSFNCVAILLKHGAIMCQKCDIGYYPIHIAARNGSGKSLDLLIERVKTIGKGNVLCYLDRENNMPLHSSVHSGNLETVRVCLAAGARVDTQQDDGSTALHLACSQGSYEMVEIMYQLQKDTFTQALVKKDIQQMTPLHRATLFGHVPLMTFLLDHGADIESKDKQQRTPLLLAASQGCMNAAKYLAGKGADCTAKDKDSRNTLHLAIKGGISLAKVVEDPDNVKYMDTLRYLQNEKDKFGCTPLHYATQEGYLEALTDLLRLGASINSKNNDKESPLHFAARYGRYNTCRQLLQSQFGQKIINEIDGRGMSALHIAAQHGHVKILELLMKMGAIVIKDFYNNTPLHHAAANGYTKSMTLLLNIHCYLLDTQNRLGETALHLAAINGHSAAVTFLLTCGAKILKDNKNMMFYDHALDMKNSEVSLAAIQHNRWEEIINHPSELYGWLSLGLIKQLPDVCIALLDRCMTESDEDPKGKDYYVEYNFKYLQHPVQCMALAKKKKKTDYMPMVALNQMVTHGRVECLDHPLCVNYLMMKWNAYGMWIHTLSFFFYLVYLSCLTAFALDWTSKGNCSSPIWNNVTADCCPKLPDCNYIQMTSQDHLLSSVVIIYSIASLLKEATQVYQQKSEYFSGLSQSMEWLLYILSLVFICPFVFMQKSVDNQWDIGIMTVFIAWFNCLLYLQRFNFSGIYVVMFLEILATLSKVIVIFWVLIVAFAVTFFMSMSDEENKAYSTVPLSILKSVVMMLELDYMATFHVPNTDNRSDTLRYKTAFSLLILYVILMPILLMNLLIGLAVGDIESVRKDARLKQLAMQVSMYTTLEWKLPQKLLEKVDKVTYRRYPNRLHTYFDRMLNRFSGKNLVNEISNRNVYAHNLSQELTKQKQRLKSMQSLLEKQHDLLRMIGQKMEIRAEEDIRDEGDSVTECMGTQVKQKEKILSHWKSFSKRKK</sequence>
<evidence type="ECO:0000256" key="7">
    <source>
        <dbReference type="ARBA" id="ARBA00023043"/>
    </source>
</evidence>
<dbReference type="PROSITE" id="PS50297">
    <property type="entry name" value="ANK_REP_REGION"/>
    <property type="match status" value="10"/>
</dbReference>
<evidence type="ECO:0000256" key="3">
    <source>
        <dbReference type="ARBA" id="ARBA00022606"/>
    </source>
</evidence>
<evidence type="ECO:0000259" key="14">
    <source>
        <dbReference type="Pfam" id="PF00520"/>
    </source>
</evidence>
<dbReference type="GO" id="GO:0005216">
    <property type="term" value="F:monoatomic ion channel activity"/>
    <property type="evidence" value="ECO:0007669"/>
    <property type="project" value="InterPro"/>
</dbReference>
<keyword evidence="10" id="KW-0325">Glycoprotein</keyword>
<dbReference type="Gene3D" id="1.25.40.20">
    <property type="entry name" value="Ankyrin repeat-containing domain"/>
    <property type="match status" value="3"/>
</dbReference>
<feature type="transmembrane region" description="Helical" evidence="13">
    <location>
        <begin position="850"/>
        <end position="869"/>
    </location>
</feature>
<keyword evidence="7 12" id="KW-0040">ANK repeat</keyword>
<feature type="repeat" description="ANK" evidence="12">
    <location>
        <begin position="110"/>
        <end position="142"/>
    </location>
</feature>
<feature type="repeat" description="ANK" evidence="12">
    <location>
        <begin position="353"/>
        <end position="385"/>
    </location>
</feature>
<evidence type="ECO:0000313" key="16">
    <source>
        <dbReference type="Proteomes" id="UP000597762"/>
    </source>
</evidence>
<feature type="repeat" description="ANK" evidence="12">
    <location>
        <begin position="77"/>
        <end position="109"/>
    </location>
</feature>
<feature type="transmembrane region" description="Helical" evidence="13">
    <location>
        <begin position="875"/>
        <end position="908"/>
    </location>
</feature>
<dbReference type="Pfam" id="PF00023">
    <property type="entry name" value="Ank"/>
    <property type="match status" value="3"/>
</dbReference>
<evidence type="ECO:0000256" key="1">
    <source>
        <dbReference type="ARBA" id="ARBA00004141"/>
    </source>
</evidence>
<evidence type="ECO:0000256" key="6">
    <source>
        <dbReference type="ARBA" id="ARBA00022989"/>
    </source>
</evidence>
<dbReference type="SUPFAM" id="SSF48403">
    <property type="entry name" value="Ankyrin repeat"/>
    <property type="match status" value="2"/>
</dbReference>
<dbReference type="InterPro" id="IPR002110">
    <property type="entry name" value="Ankyrin_rpt"/>
</dbReference>
<dbReference type="AlphaFoldDB" id="A0A812ERD1"/>
<dbReference type="OrthoDB" id="1661883at2759"/>
<dbReference type="InterPro" id="IPR005821">
    <property type="entry name" value="Ion_trans_dom"/>
</dbReference>
<dbReference type="InterPro" id="IPR052076">
    <property type="entry name" value="TRP_cation_channel"/>
</dbReference>
<feature type="transmembrane region" description="Helical" evidence="13">
    <location>
        <begin position="729"/>
        <end position="751"/>
    </location>
</feature>
<dbReference type="PANTHER" id="PTHR47143:SF1">
    <property type="entry name" value="ION_TRANS DOMAIN-CONTAINING PROTEIN"/>
    <property type="match status" value="1"/>
</dbReference>
<evidence type="ECO:0000256" key="13">
    <source>
        <dbReference type="SAM" id="Phobius"/>
    </source>
</evidence>
<evidence type="ECO:0000256" key="5">
    <source>
        <dbReference type="ARBA" id="ARBA00022737"/>
    </source>
</evidence>
<evidence type="ECO:0000256" key="4">
    <source>
        <dbReference type="ARBA" id="ARBA00022692"/>
    </source>
</evidence>
<gene>
    <name evidence="15" type="ORF">SPHA_77739</name>
</gene>
<keyword evidence="5" id="KW-0677">Repeat</keyword>
<dbReference type="SMART" id="SM00248">
    <property type="entry name" value="ANK"/>
    <property type="match status" value="14"/>
</dbReference>
<organism evidence="15 16">
    <name type="scientific">Acanthosepion pharaonis</name>
    <name type="common">Pharaoh cuttlefish</name>
    <name type="synonym">Sepia pharaonis</name>
    <dbReference type="NCBI Taxonomy" id="158019"/>
    <lineage>
        <taxon>Eukaryota</taxon>
        <taxon>Metazoa</taxon>
        <taxon>Spiralia</taxon>
        <taxon>Lophotrochozoa</taxon>
        <taxon>Mollusca</taxon>
        <taxon>Cephalopoda</taxon>
        <taxon>Coleoidea</taxon>
        <taxon>Decapodiformes</taxon>
        <taxon>Sepiida</taxon>
        <taxon>Sepiina</taxon>
        <taxon>Sepiidae</taxon>
        <taxon>Acanthosepion</taxon>
    </lineage>
</organism>
<evidence type="ECO:0000256" key="9">
    <source>
        <dbReference type="ARBA" id="ARBA00023136"/>
    </source>
</evidence>
<feature type="domain" description="Ion transport" evidence="14">
    <location>
        <begin position="791"/>
        <end position="992"/>
    </location>
</feature>
<keyword evidence="3" id="KW-0716">Sensory transduction</keyword>
<keyword evidence="4 13" id="KW-0812">Transmembrane</keyword>
<feature type="repeat" description="ANK" evidence="12">
    <location>
        <begin position="282"/>
        <end position="304"/>
    </location>
</feature>
<evidence type="ECO:0000256" key="2">
    <source>
        <dbReference type="ARBA" id="ARBA00022448"/>
    </source>
</evidence>
<dbReference type="InterPro" id="IPR036770">
    <property type="entry name" value="Ankyrin_rpt-contain_sf"/>
</dbReference>
<evidence type="ECO:0000256" key="8">
    <source>
        <dbReference type="ARBA" id="ARBA00023065"/>
    </source>
</evidence>
<evidence type="ECO:0000256" key="11">
    <source>
        <dbReference type="ARBA" id="ARBA00023303"/>
    </source>
</evidence>
<dbReference type="PANTHER" id="PTHR47143">
    <property type="entry name" value="TRANSIENT RECEPTOR POTENTIAL CATION CHANNEL PROTEIN PAINLESS"/>
    <property type="match status" value="1"/>
</dbReference>
<feature type="transmembrane region" description="Helical" evidence="13">
    <location>
        <begin position="826"/>
        <end position="843"/>
    </location>
</feature>
<dbReference type="Pfam" id="PF00520">
    <property type="entry name" value="Ion_trans"/>
    <property type="match status" value="1"/>
</dbReference>
<evidence type="ECO:0000313" key="15">
    <source>
        <dbReference type="EMBL" id="CAE1328150.1"/>
    </source>
</evidence>
<keyword evidence="8" id="KW-0406">Ion transport</keyword>
<feature type="repeat" description="ANK" evidence="12">
    <location>
        <begin position="496"/>
        <end position="521"/>
    </location>
</feature>
<keyword evidence="2" id="KW-0813">Transport</keyword>
<dbReference type="PRINTS" id="PR01415">
    <property type="entry name" value="ANKYRIN"/>
</dbReference>
<dbReference type="Proteomes" id="UP000597762">
    <property type="component" value="Unassembled WGS sequence"/>
</dbReference>
<comment type="caution">
    <text evidence="15">The sequence shown here is derived from an EMBL/GenBank/DDBJ whole genome shotgun (WGS) entry which is preliminary data.</text>
</comment>
<name>A0A812ERD1_ACAPH</name>
<feature type="transmembrane region" description="Helical" evidence="13">
    <location>
        <begin position="959"/>
        <end position="983"/>
    </location>
</feature>
<feature type="repeat" description="ANK" evidence="12">
    <location>
        <begin position="177"/>
        <end position="202"/>
    </location>
</feature>
<reference evidence="15" key="1">
    <citation type="submission" date="2021-01" db="EMBL/GenBank/DDBJ databases">
        <authorList>
            <person name="Li R."/>
            <person name="Bekaert M."/>
        </authorList>
    </citation>
    <scope>NUCLEOTIDE SEQUENCE</scope>
    <source>
        <strain evidence="15">Farmed</strain>
    </source>
</reference>
<accession>A0A812ERD1</accession>
<feature type="repeat" description="ANK" evidence="12">
    <location>
        <begin position="427"/>
        <end position="459"/>
    </location>
</feature>
<dbReference type="PROSITE" id="PS50088">
    <property type="entry name" value="ANK_REPEAT"/>
    <property type="match status" value="10"/>
</dbReference>
<evidence type="ECO:0000256" key="10">
    <source>
        <dbReference type="ARBA" id="ARBA00023180"/>
    </source>
</evidence>
<feature type="repeat" description="ANK" evidence="12">
    <location>
        <begin position="320"/>
        <end position="352"/>
    </location>
</feature>
<evidence type="ECO:0000256" key="12">
    <source>
        <dbReference type="PROSITE-ProRule" id="PRU00023"/>
    </source>
</evidence>
<keyword evidence="11" id="KW-0407">Ion channel</keyword>
<feature type="repeat" description="ANK" evidence="12">
    <location>
        <begin position="249"/>
        <end position="281"/>
    </location>
</feature>
<proteinExistence type="predicted"/>